<evidence type="ECO:0000313" key="3">
    <source>
        <dbReference type="EMBL" id="ETL39777.1"/>
    </source>
</evidence>
<dbReference type="EMBL" id="KI673021">
    <property type="protein sequence ID" value="ETL39777.1"/>
    <property type="molecule type" value="Genomic_DNA"/>
</dbReference>
<evidence type="ECO:0000313" key="2">
    <source>
        <dbReference type="EMBL" id="ETK86359.1"/>
    </source>
</evidence>
<evidence type="ECO:0000256" key="1">
    <source>
        <dbReference type="SAM" id="MobiDB-lite"/>
    </source>
</evidence>
<evidence type="ECO:0000313" key="4">
    <source>
        <dbReference type="Proteomes" id="UP000053864"/>
    </source>
</evidence>
<proteinExistence type="predicted"/>
<name>W2J1W9_PHYNI</name>
<dbReference type="Proteomes" id="UP000053236">
    <property type="component" value="Unassembled WGS sequence"/>
</dbReference>
<organism evidence="3 4">
    <name type="scientific">Phytophthora nicotianae</name>
    <name type="common">Potato buckeye rot agent</name>
    <name type="synonym">Phytophthora parasitica</name>
    <dbReference type="NCBI Taxonomy" id="4792"/>
    <lineage>
        <taxon>Eukaryota</taxon>
        <taxon>Sar</taxon>
        <taxon>Stramenopiles</taxon>
        <taxon>Oomycota</taxon>
        <taxon>Peronosporomycetes</taxon>
        <taxon>Peronosporales</taxon>
        <taxon>Peronosporaceae</taxon>
        <taxon>Phytophthora</taxon>
    </lineage>
</organism>
<dbReference type="Proteomes" id="UP000053864">
    <property type="component" value="Unassembled WGS sequence"/>
</dbReference>
<dbReference type="AlphaFoldDB" id="W2J1W9"/>
<gene>
    <name evidence="2" type="ORF">L915_09008</name>
    <name evidence="3" type="ORF">L916_08926</name>
</gene>
<protein>
    <submittedName>
        <fullName evidence="3">Uncharacterized protein</fullName>
    </submittedName>
</protein>
<accession>W2J1W9</accession>
<feature type="region of interest" description="Disordered" evidence="1">
    <location>
        <begin position="1"/>
        <end position="22"/>
    </location>
</feature>
<reference evidence="3 4" key="2">
    <citation type="submission" date="2013-11" db="EMBL/GenBank/DDBJ databases">
        <title>The Genome Sequence of Phytophthora parasitica CJ05E6.</title>
        <authorList>
            <consortium name="The Broad Institute Genomics Platform"/>
            <person name="Russ C."/>
            <person name="Tyler B."/>
            <person name="Panabieres F."/>
            <person name="Shan W."/>
            <person name="Tripathy S."/>
            <person name="Grunwald N."/>
            <person name="Machado M."/>
            <person name="Johnson C.S."/>
            <person name="Arredondo F."/>
            <person name="Hong C."/>
            <person name="Coffey M."/>
            <person name="Young S.K."/>
            <person name="Zeng Q."/>
            <person name="Gargeya S."/>
            <person name="Fitzgerald M."/>
            <person name="Abouelleil A."/>
            <person name="Alvarado L."/>
            <person name="Chapman S.B."/>
            <person name="Gainer-Dewar J."/>
            <person name="Goldberg J."/>
            <person name="Griggs A."/>
            <person name="Gujja S."/>
            <person name="Hansen M."/>
            <person name="Howarth C."/>
            <person name="Imamovic A."/>
            <person name="Ireland A."/>
            <person name="Larimer J."/>
            <person name="McCowan C."/>
            <person name="Murphy C."/>
            <person name="Pearson M."/>
            <person name="Poon T.W."/>
            <person name="Priest M."/>
            <person name="Roberts A."/>
            <person name="Saif S."/>
            <person name="Shea T."/>
            <person name="Sykes S."/>
            <person name="Wortman J."/>
            <person name="Nusbaum C."/>
            <person name="Birren B."/>
        </authorList>
    </citation>
    <scope>NUCLEOTIDE SEQUENCE [LARGE SCALE GENOMIC DNA]</scope>
    <source>
        <strain evidence="3 4">CJ05E6</strain>
    </source>
</reference>
<dbReference type="EMBL" id="KI686390">
    <property type="protein sequence ID" value="ETK86359.1"/>
    <property type="molecule type" value="Genomic_DNA"/>
</dbReference>
<reference evidence="2" key="1">
    <citation type="submission" date="2013-11" db="EMBL/GenBank/DDBJ databases">
        <title>The Genome Sequence of Phytophthora parasitica CJ02B3.</title>
        <authorList>
            <consortium name="The Broad Institute Genomics Platform"/>
            <person name="Russ C."/>
            <person name="Tyler B."/>
            <person name="Panabieres F."/>
            <person name="Shan W."/>
            <person name="Tripathy S."/>
            <person name="Grunwald N."/>
            <person name="Machado M."/>
            <person name="Johnson C.S."/>
            <person name="Arredondo F."/>
            <person name="Hong C."/>
            <person name="Coffey M."/>
            <person name="Young S.K."/>
            <person name="Zeng Q."/>
            <person name="Gargeya S."/>
            <person name="Fitzgerald M."/>
            <person name="Abouelleil A."/>
            <person name="Alvarado L."/>
            <person name="Chapman S.B."/>
            <person name="Gainer-Dewar J."/>
            <person name="Goldberg J."/>
            <person name="Griggs A."/>
            <person name="Gujja S."/>
            <person name="Hansen M."/>
            <person name="Howarth C."/>
            <person name="Imamovic A."/>
            <person name="Ireland A."/>
            <person name="Larimer J."/>
            <person name="McCowan C."/>
            <person name="Murphy C."/>
            <person name="Pearson M."/>
            <person name="Poon T.W."/>
            <person name="Priest M."/>
            <person name="Roberts A."/>
            <person name="Saif S."/>
            <person name="Shea T."/>
            <person name="Sykes S."/>
            <person name="Wortman J."/>
            <person name="Nusbaum C."/>
            <person name="Birren B."/>
        </authorList>
    </citation>
    <scope>NUCLEOTIDE SEQUENCE [LARGE SCALE GENOMIC DNA]</scope>
    <source>
        <strain evidence="2">CJ02B3</strain>
    </source>
</reference>
<sequence length="49" mass="5443">MASLYAMRSPSNASSTHSRIRATRREIWRARPTLLKPNAYIVGSKGIVA</sequence>